<reference evidence="1" key="1">
    <citation type="submission" date="2024-03" db="EMBL/GenBank/DDBJ databases">
        <title>Novel Streptomyces species of biotechnological and ecological value are a feature of Machair soil.</title>
        <authorList>
            <person name="Prole J.R."/>
            <person name="Goodfellow M."/>
            <person name="Allenby N."/>
            <person name="Ward A.C."/>
        </authorList>
    </citation>
    <scope>NUCLEOTIDE SEQUENCE</scope>
    <source>
        <strain evidence="1">MS2.AVA.5</strain>
    </source>
</reference>
<evidence type="ECO:0000313" key="1">
    <source>
        <dbReference type="EMBL" id="MEJ8636241.1"/>
    </source>
</evidence>
<name>A0ACC6PY28_9ACTN</name>
<proteinExistence type="predicted"/>
<evidence type="ECO:0000313" key="2">
    <source>
        <dbReference type="Proteomes" id="UP001377168"/>
    </source>
</evidence>
<keyword evidence="2" id="KW-1185">Reference proteome</keyword>
<organism evidence="1 2">
    <name type="scientific">Streptomyces achmelvichensis</name>
    <dbReference type="NCBI Taxonomy" id="3134111"/>
    <lineage>
        <taxon>Bacteria</taxon>
        <taxon>Bacillati</taxon>
        <taxon>Actinomycetota</taxon>
        <taxon>Actinomycetes</taxon>
        <taxon>Kitasatosporales</taxon>
        <taxon>Streptomycetaceae</taxon>
        <taxon>Streptomyces</taxon>
    </lineage>
</organism>
<sequence length="183" mass="18506">MPFAGPHPPAPLDGCIVLVVDATTGAGRIVTARLCAAGAAVAVVGAGHPGRGDDAATKAAFLCKELADIDRVALPYRTDIDDLDMVRELPAQIASDLGPVSASVVVIPSGPGTDRLAERFRAASRVIAAALPEGARHIELASDTAAGAGQDEELVRRVVEQLLSGADCPPDALPSAGPPVTAH</sequence>
<gene>
    <name evidence="1" type="ORF">WKI67_23040</name>
</gene>
<protein>
    <submittedName>
        <fullName evidence="1">Uncharacterized protein</fullName>
    </submittedName>
</protein>
<dbReference type="EMBL" id="JBBKAJ010000022">
    <property type="protein sequence ID" value="MEJ8636241.1"/>
    <property type="molecule type" value="Genomic_DNA"/>
</dbReference>
<accession>A0ACC6PY28</accession>
<dbReference type="Proteomes" id="UP001377168">
    <property type="component" value="Unassembled WGS sequence"/>
</dbReference>
<comment type="caution">
    <text evidence="1">The sequence shown here is derived from an EMBL/GenBank/DDBJ whole genome shotgun (WGS) entry which is preliminary data.</text>
</comment>